<keyword evidence="4 5" id="KW-0472">Membrane</keyword>
<dbReference type="Pfam" id="PF01124">
    <property type="entry name" value="MAPEG"/>
    <property type="match status" value="1"/>
</dbReference>
<gene>
    <name evidence="6" type="ORF">K3177_06830</name>
</gene>
<keyword evidence="3 5" id="KW-1133">Transmembrane helix</keyword>
<evidence type="ECO:0000256" key="5">
    <source>
        <dbReference type="SAM" id="Phobius"/>
    </source>
</evidence>
<dbReference type="EMBL" id="JAIGNQ010000002">
    <property type="protein sequence ID" value="MBX7488223.1"/>
    <property type="molecule type" value="Genomic_DNA"/>
</dbReference>
<evidence type="ECO:0000313" key="6">
    <source>
        <dbReference type="EMBL" id="MBX7488223.1"/>
    </source>
</evidence>
<feature type="transmembrane region" description="Helical" evidence="5">
    <location>
        <begin position="119"/>
        <end position="137"/>
    </location>
</feature>
<name>A0ABS7JID4_9SPHN</name>
<evidence type="ECO:0000256" key="4">
    <source>
        <dbReference type="ARBA" id="ARBA00023136"/>
    </source>
</evidence>
<feature type="transmembrane region" description="Helical" evidence="5">
    <location>
        <begin position="6"/>
        <end position="25"/>
    </location>
</feature>
<comment type="caution">
    <text evidence="6">The sequence shown here is derived from an EMBL/GenBank/DDBJ whole genome shotgun (WGS) entry which is preliminary data.</text>
</comment>
<reference evidence="6 7" key="1">
    <citation type="submission" date="2021-08" db="EMBL/GenBank/DDBJ databases">
        <title>Comparative Genomics Analysis of the Genus Qipengyuania Reveals Extensive Genetic Diversity and Metabolic Versatility, Including the Description of Fifteen Novel Species.</title>
        <authorList>
            <person name="Liu Y."/>
        </authorList>
    </citation>
    <scope>NUCLEOTIDE SEQUENCE [LARGE SCALE GENOMIC DNA]</scope>
    <source>
        <strain evidence="6 7">GH25</strain>
    </source>
</reference>
<protein>
    <submittedName>
        <fullName evidence="6">MAPEG family protein</fullName>
    </submittedName>
</protein>
<evidence type="ECO:0000313" key="7">
    <source>
        <dbReference type="Proteomes" id="UP000776651"/>
    </source>
</evidence>
<evidence type="ECO:0000256" key="3">
    <source>
        <dbReference type="ARBA" id="ARBA00022989"/>
    </source>
</evidence>
<dbReference type="RefSeq" id="WP_196846462.1">
    <property type="nucleotide sequence ID" value="NZ_JAHWXO010000002.1"/>
</dbReference>
<keyword evidence="2 5" id="KW-0812">Transmembrane</keyword>
<evidence type="ECO:0000256" key="1">
    <source>
        <dbReference type="ARBA" id="ARBA00004370"/>
    </source>
</evidence>
<accession>A0ABS7JID4</accession>
<dbReference type="Proteomes" id="UP000776651">
    <property type="component" value="Unassembled WGS sequence"/>
</dbReference>
<sequence length="150" mass="16278">MLAQMLAPAAVLIAWSLIMLVWMAATRLPAMGKAGGGLGNARPGGRGQDLEGVLPDKINWKAHNYAHLMEQPTLFYAVTIIIALLGASAFDVVAAWIYVALRIVHSVWQATVNVVKIRFLLFFLSSAALMYLAYRAIALTMFHDPSLAPA</sequence>
<feature type="transmembrane region" description="Helical" evidence="5">
    <location>
        <begin position="74"/>
        <end position="99"/>
    </location>
</feature>
<dbReference type="InterPro" id="IPR023352">
    <property type="entry name" value="MAPEG-like_dom_sf"/>
</dbReference>
<evidence type="ECO:0000256" key="2">
    <source>
        <dbReference type="ARBA" id="ARBA00022692"/>
    </source>
</evidence>
<proteinExistence type="predicted"/>
<dbReference type="Gene3D" id="1.20.120.550">
    <property type="entry name" value="Membrane associated eicosanoid/glutathione metabolism-like domain"/>
    <property type="match status" value="1"/>
</dbReference>
<keyword evidence="7" id="KW-1185">Reference proteome</keyword>
<organism evidence="6 7">
    <name type="scientific">Qipengyuania pacifica</name>
    <dbReference type="NCBI Taxonomy" id="2860199"/>
    <lineage>
        <taxon>Bacteria</taxon>
        <taxon>Pseudomonadati</taxon>
        <taxon>Pseudomonadota</taxon>
        <taxon>Alphaproteobacteria</taxon>
        <taxon>Sphingomonadales</taxon>
        <taxon>Erythrobacteraceae</taxon>
        <taxon>Qipengyuania</taxon>
    </lineage>
</organism>
<dbReference type="InterPro" id="IPR001129">
    <property type="entry name" value="Membr-assoc_MAPEG"/>
</dbReference>
<dbReference type="SUPFAM" id="SSF161084">
    <property type="entry name" value="MAPEG domain-like"/>
    <property type="match status" value="1"/>
</dbReference>
<comment type="subcellular location">
    <subcellularLocation>
        <location evidence="1">Membrane</location>
    </subcellularLocation>
</comment>